<organism evidence="1 2">
    <name type="scientific">Amphritea opalescens</name>
    <dbReference type="NCBI Taxonomy" id="2490544"/>
    <lineage>
        <taxon>Bacteria</taxon>
        <taxon>Pseudomonadati</taxon>
        <taxon>Pseudomonadota</taxon>
        <taxon>Gammaproteobacteria</taxon>
        <taxon>Oceanospirillales</taxon>
        <taxon>Oceanospirillaceae</taxon>
        <taxon>Amphritea</taxon>
    </lineage>
</organism>
<reference evidence="1 2" key="1">
    <citation type="submission" date="2018-11" db="EMBL/GenBank/DDBJ databases">
        <title>The draft genome sequence of Amphritea opalescens ANRC-JH13T.</title>
        <authorList>
            <person name="Fang Z."/>
            <person name="Zhang Y."/>
            <person name="Han X."/>
        </authorList>
    </citation>
    <scope>NUCLEOTIDE SEQUENCE [LARGE SCALE GENOMIC DNA]</scope>
    <source>
        <strain evidence="1 2">ANRC-JH13</strain>
    </source>
</reference>
<keyword evidence="2" id="KW-1185">Reference proteome</keyword>
<name>A0A430KQM1_9GAMM</name>
<accession>A0A430KQM1</accession>
<dbReference type="Proteomes" id="UP000283087">
    <property type="component" value="Unassembled WGS sequence"/>
</dbReference>
<protein>
    <submittedName>
        <fullName evidence="1">Uncharacterized protein</fullName>
    </submittedName>
</protein>
<gene>
    <name evidence="1" type="ORF">EH243_10950</name>
</gene>
<dbReference type="EMBL" id="RQXW01000008">
    <property type="protein sequence ID" value="RTE65775.1"/>
    <property type="molecule type" value="Genomic_DNA"/>
</dbReference>
<proteinExistence type="predicted"/>
<comment type="caution">
    <text evidence="1">The sequence shown here is derived from an EMBL/GenBank/DDBJ whole genome shotgun (WGS) entry which is preliminary data.</text>
</comment>
<sequence length="40" mass="4825">MLHRNLNIKPTLEIRPIYRFNIMVNKTLILKPYSPFEPGR</sequence>
<dbReference type="OrthoDB" id="9766860at2"/>
<evidence type="ECO:0000313" key="1">
    <source>
        <dbReference type="EMBL" id="RTE65775.1"/>
    </source>
</evidence>
<dbReference type="AlphaFoldDB" id="A0A430KQM1"/>
<evidence type="ECO:0000313" key="2">
    <source>
        <dbReference type="Proteomes" id="UP000283087"/>
    </source>
</evidence>